<dbReference type="Ensembl" id="ENSMMOT00000018251.1">
    <property type="protein sequence ID" value="ENSMMOP00000017958.1"/>
    <property type="gene ID" value="ENSMMOG00000013623.1"/>
</dbReference>
<feature type="transmembrane region" description="Helical" evidence="5">
    <location>
        <begin position="21"/>
        <end position="43"/>
    </location>
</feature>
<protein>
    <recommendedName>
        <fullName evidence="6">Major facilitator superfamily (MFS) profile domain-containing protein</fullName>
    </recommendedName>
</protein>
<evidence type="ECO:0000256" key="2">
    <source>
        <dbReference type="ARBA" id="ARBA00022692"/>
    </source>
</evidence>
<dbReference type="GO" id="GO:0016020">
    <property type="term" value="C:membrane"/>
    <property type="evidence" value="ECO:0007669"/>
    <property type="project" value="UniProtKB-SubCell"/>
</dbReference>
<feature type="transmembrane region" description="Helical" evidence="5">
    <location>
        <begin position="462"/>
        <end position="482"/>
    </location>
</feature>
<comment type="subcellular location">
    <subcellularLocation>
        <location evidence="1">Membrane</location>
        <topology evidence="1">Multi-pass membrane protein</topology>
    </subcellularLocation>
</comment>
<dbReference type="Proteomes" id="UP000261620">
    <property type="component" value="Unplaced"/>
</dbReference>
<dbReference type="InterPro" id="IPR020846">
    <property type="entry name" value="MFS_dom"/>
</dbReference>
<dbReference type="Gene3D" id="1.20.1250.20">
    <property type="entry name" value="MFS general substrate transporter like domains"/>
    <property type="match status" value="1"/>
</dbReference>
<name>A0A3Q3WRX4_MOLML</name>
<feature type="transmembrane region" description="Helical" evidence="5">
    <location>
        <begin position="172"/>
        <end position="188"/>
    </location>
</feature>
<dbReference type="InterPro" id="IPR005828">
    <property type="entry name" value="MFS_sugar_transport-like"/>
</dbReference>
<sequence>MSDFESTTAFLGKWGRFQQQVFFLLCLRSIPTGYIGLSVVFLADTPQHRCFIPAHANVSAAWRNRSVPPEEGPGGGLALSQCSRYRLEDMVRFSEGDLLPGVDVNLTNVATEGCLDGWEYDQSVYTSTVVSEWDLVCDDQWKKPLTSSVFFFGILIGSFISGQLSDRFGRKIVTILALVVQAFFTFISIFSPSWAFFCCLYFFVGVGNSSGFVAAFVLGTEIFGPHVRKIFSTLGSNLVFAVGYMLLPLFAFITRDWKMLLVALTLPIPLYLPLWWYVPESPRWLLSQGRVEEAEAIIREAAKKNKIEPPSLIFAPLQEETKSPKGKTQNICDLIGSQNIRGVSFTLWMVWICIAIAYFAVSLNTVNLHGNSYLNCFLSATVELPAYVLSWIMFRRCSRRLCLFSTLFTTGLFLLFVQLMPASMTLSKTELCMIAKFAVTIAFSIVYGYTVEVYPTVLRTTALGTSSMIARIGSILSPYIIYLRSYSLSLPYILIGCFSVLCALLSLLLPETYGMPLPDTISQMQRFPGTEGRPKSQGPKRYIRQVRHIRTCSRRRNNVDLCHCAQTR</sequence>
<feature type="transmembrane region" description="Helical" evidence="5">
    <location>
        <begin position="401"/>
        <end position="421"/>
    </location>
</feature>
<keyword evidence="8" id="KW-1185">Reference proteome</keyword>
<reference evidence="7" key="1">
    <citation type="submission" date="2025-08" db="UniProtKB">
        <authorList>
            <consortium name="Ensembl"/>
        </authorList>
    </citation>
    <scope>IDENTIFICATION</scope>
</reference>
<evidence type="ECO:0000259" key="6">
    <source>
        <dbReference type="PROSITE" id="PS50850"/>
    </source>
</evidence>
<evidence type="ECO:0000313" key="7">
    <source>
        <dbReference type="Ensembl" id="ENSMMOP00000017958.1"/>
    </source>
</evidence>
<dbReference type="AlphaFoldDB" id="A0A3Q3WRX4"/>
<dbReference type="InterPro" id="IPR036259">
    <property type="entry name" value="MFS_trans_sf"/>
</dbReference>
<evidence type="ECO:0000256" key="1">
    <source>
        <dbReference type="ARBA" id="ARBA00004141"/>
    </source>
</evidence>
<evidence type="ECO:0000256" key="5">
    <source>
        <dbReference type="SAM" id="Phobius"/>
    </source>
</evidence>
<keyword evidence="2 5" id="KW-0812">Transmembrane</keyword>
<dbReference type="PANTHER" id="PTHR24064">
    <property type="entry name" value="SOLUTE CARRIER FAMILY 22 MEMBER"/>
    <property type="match status" value="1"/>
</dbReference>
<feature type="transmembrane region" description="Helical" evidence="5">
    <location>
        <begin position="230"/>
        <end position="253"/>
    </location>
</feature>
<dbReference type="PROSITE" id="PS00216">
    <property type="entry name" value="SUGAR_TRANSPORT_1"/>
    <property type="match status" value="1"/>
</dbReference>
<feature type="transmembrane region" description="Helical" evidence="5">
    <location>
        <begin position="433"/>
        <end position="450"/>
    </location>
</feature>
<feature type="transmembrane region" description="Helical" evidence="5">
    <location>
        <begin position="488"/>
        <end position="509"/>
    </location>
</feature>
<dbReference type="SUPFAM" id="SSF103473">
    <property type="entry name" value="MFS general substrate transporter"/>
    <property type="match status" value="1"/>
</dbReference>
<feature type="transmembrane region" description="Helical" evidence="5">
    <location>
        <begin position="145"/>
        <end position="165"/>
    </location>
</feature>
<proteinExistence type="predicted"/>
<reference evidence="7" key="2">
    <citation type="submission" date="2025-09" db="UniProtKB">
        <authorList>
            <consortium name="Ensembl"/>
        </authorList>
    </citation>
    <scope>IDENTIFICATION</scope>
</reference>
<keyword evidence="3 5" id="KW-1133">Transmembrane helix</keyword>
<feature type="domain" description="Major facilitator superfamily (MFS) profile" evidence="6">
    <location>
        <begin position="89"/>
        <end position="514"/>
    </location>
</feature>
<dbReference type="InterPro" id="IPR005829">
    <property type="entry name" value="Sugar_transporter_CS"/>
</dbReference>
<dbReference type="Pfam" id="PF00083">
    <property type="entry name" value="Sugar_tr"/>
    <property type="match status" value="1"/>
</dbReference>
<keyword evidence="4 5" id="KW-0472">Membrane</keyword>
<evidence type="ECO:0000256" key="4">
    <source>
        <dbReference type="ARBA" id="ARBA00023136"/>
    </source>
</evidence>
<feature type="transmembrane region" description="Helical" evidence="5">
    <location>
        <begin position="345"/>
        <end position="366"/>
    </location>
</feature>
<feature type="transmembrane region" description="Helical" evidence="5">
    <location>
        <begin position="194"/>
        <end position="218"/>
    </location>
</feature>
<dbReference type="PROSITE" id="PS50850">
    <property type="entry name" value="MFS"/>
    <property type="match status" value="1"/>
</dbReference>
<feature type="transmembrane region" description="Helical" evidence="5">
    <location>
        <begin position="259"/>
        <end position="278"/>
    </location>
</feature>
<dbReference type="STRING" id="94237.ENSMMOP00000017958"/>
<feature type="transmembrane region" description="Helical" evidence="5">
    <location>
        <begin position="372"/>
        <end position="394"/>
    </location>
</feature>
<accession>A0A3Q3WRX4</accession>
<evidence type="ECO:0000313" key="8">
    <source>
        <dbReference type="Proteomes" id="UP000261620"/>
    </source>
</evidence>
<organism evidence="7 8">
    <name type="scientific">Mola mola</name>
    <name type="common">Ocean sunfish</name>
    <name type="synonym">Tetraodon mola</name>
    <dbReference type="NCBI Taxonomy" id="94237"/>
    <lineage>
        <taxon>Eukaryota</taxon>
        <taxon>Metazoa</taxon>
        <taxon>Chordata</taxon>
        <taxon>Craniata</taxon>
        <taxon>Vertebrata</taxon>
        <taxon>Euteleostomi</taxon>
        <taxon>Actinopterygii</taxon>
        <taxon>Neopterygii</taxon>
        <taxon>Teleostei</taxon>
        <taxon>Neoteleostei</taxon>
        <taxon>Acanthomorphata</taxon>
        <taxon>Eupercaria</taxon>
        <taxon>Tetraodontiformes</taxon>
        <taxon>Molidae</taxon>
        <taxon>Mola</taxon>
    </lineage>
</organism>
<dbReference type="GO" id="GO:0022857">
    <property type="term" value="F:transmembrane transporter activity"/>
    <property type="evidence" value="ECO:0007669"/>
    <property type="project" value="InterPro"/>
</dbReference>
<evidence type="ECO:0000256" key="3">
    <source>
        <dbReference type="ARBA" id="ARBA00022989"/>
    </source>
</evidence>